<feature type="transmembrane region" description="Helical" evidence="17">
    <location>
        <begin position="146"/>
        <end position="167"/>
    </location>
</feature>
<evidence type="ECO:0000256" key="12">
    <source>
        <dbReference type="ARBA" id="ARBA00022989"/>
    </source>
</evidence>
<dbReference type="NCBIfam" id="TIGR01511">
    <property type="entry name" value="ATPase-IB1_Cu"/>
    <property type="match status" value="1"/>
</dbReference>
<keyword evidence="15 17" id="KW-0472">Membrane</keyword>
<evidence type="ECO:0000256" key="3">
    <source>
        <dbReference type="ARBA" id="ARBA00012517"/>
    </source>
</evidence>
<dbReference type="SFLD" id="SFLDG00002">
    <property type="entry name" value="C1.7:_P-type_atpase_like"/>
    <property type="match status" value="1"/>
</dbReference>
<feature type="transmembrane region" description="Helical" evidence="17">
    <location>
        <begin position="211"/>
        <end position="231"/>
    </location>
</feature>
<name>A0A0D0G3V9_9BACI</name>
<evidence type="ECO:0000256" key="9">
    <source>
        <dbReference type="ARBA" id="ARBA00022796"/>
    </source>
</evidence>
<keyword evidence="13" id="KW-0186">Copper</keyword>
<evidence type="ECO:0000256" key="17">
    <source>
        <dbReference type="RuleBase" id="RU362081"/>
    </source>
</evidence>
<dbReference type="InterPro" id="IPR027256">
    <property type="entry name" value="P-typ_ATPase_IB"/>
</dbReference>
<keyword evidence="4" id="KW-0813">Transport</keyword>
<feature type="transmembrane region" description="Helical" evidence="17">
    <location>
        <begin position="728"/>
        <end position="747"/>
    </location>
</feature>
<dbReference type="SUPFAM" id="SSF81665">
    <property type="entry name" value="Calcium ATPase, transmembrane domain M"/>
    <property type="match status" value="1"/>
</dbReference>
<dbReference type="Proteomes" id="UP000032076">
    <property type="component" value="Unassembled WGS sequence"/>
</dbReference>
<evidence type="ECO:0000256" key="11">
    <source>
        <dbReference type="ARBA" id="ARBA00022967"/>
    </source>
</evidence>
<keyword evidence="9" id="KW-0187">Copper transport</keyword>
<feature type="compositionally biased region" description="Basic and acidic residues" evidence="18">
    <location>
        <begin position="95"/>
        <end position="125"/>
    </location>
</feature>
<dbReference type="InterPro" id="IPR023214">
    <property type="entry name" value="HAD_sf"/>
</dbReference>
<gene>
    <name evidence="20" type="ORF">B4167_2004</name>
</gene>
<keyword evidence="11" id="KW-1278">Translocase</keyword>
<dbReference type="AlphaFoldDB" id="A0A0D0G3V9"/>
<dbReference type="GO" id="GO:0055070">
    <property type="term" value="P:copper ion homeostasis"/>
    <property type="evidence" value="ECO:0007669"/>
    <property type="project" value="TreeGrafter"/>
</dbReference>
<evidence type="ECO:0000256" key="8">
    <source>
        <dbReference type="ARBA" id="ARBA00022741"/>
    </source>
</evidence>
<dbReference type="InterPro" id="IPR059000">
    <property type="entry name" value="ATPase_P-type_domA"/>
</dbReference>
<feature type="transmembrane region" description="Helical" evidence="17">
    <location>
        <begin position="753"/>
        <end position="776"/>
    </location>
</feature>
<dbReference type="InterPro" id="IPR023298">
    <property type="entry name" value="ATPase_P-typ_TM_dom_sf"/>
</dbReference>
<evidence type="ECO:0000256" key="15">
    <source>
        <dbReference type="ARBA" id="ARBA00023136"/>
    </source>
</evidence>
<feature type="region of interest" description="Disordered" evidence="18">
    <location>
        <begin position="1"/>
        <end position="134"/>
    </location>
</feature>
<comment type="caution">
    <text evidence="20">The sequence shown here is derived from an EMBL/GenBank/DDBJ whole genome shotgun (WGS) entry which is preliminary data.</text>
</comment>
<evidence type="ECO:0000256" key="18">
    <source>
        <dbReference type="SAM" id="MobiDB-lite"/>
    </source>
</evidence>
<sequence length="779" mass="85847">MIKDDDLKENSKHQKENHNNEHIGQESHQHHHGHMEHKNHQQHDHEHMKHEGHQHHDHGHMEHEGQQHHDHGHMEHKGHQQHGHEHMKHKGHQHHDHEHMEHKGHQQHDHEHMEHGGHQQHDHGHSGHGGHAGHHAHMVEDFKKRFWIALVLAIPIVFLSEMTQMLFGYHLDFSGQGTLLFILSTILFVYGGKPFLEGAWDELKNRAPGMMMLISLAIVTAYVYSSLTVFFIDGRDFFMELATLIVIMLLGHWIEMKSIMGASKALEELIKLMPKEAHKIDSKGNIVNVSVEDLHPGDKILVKPGEKIPIDGSIFEGESTVDESMLTGESVPVEKKPGMEAIGGSINGSGVLKINVSRTGNDTYLSQVIQLVSDAESTKSKAQGYADIAAKWLFYVAVVVGIITLAYWATTGDFEFALERMVTVLIIACPHALGLAGPLVTSRSTSIAAKKGLLIRNRVAFEGAYKVNRVVFDKTGTLTEGNFGITDIYPSKGVSEDELLKLAYSVETQSDHPIAKGIVREGKERKLELYEVKDFKNLTGKGLTANVNGAEVSVISPGAMRANHISFDEKVYEKLAGQGKTVVFVVKDDVLQGMIALADIIRKSSFEVIKELHDCGIETVMMTGDNSRVANYVGEQLGISKVIAEVLPHEKSKYVRELKQGGKKVAMTGDGINDAPALAEADVGIAIGAGTDVAIETADVILVNSNPSDILNILRLSKATTRKMFQNLVWAAGYNIIAIPLAAGILYNVGIVITPAIGAVIMSLSTIICAINAQLLKIE</sequence>
<dbReference type="Gene3D" id="3.40.1110.10">
    <property type="entry name" value="Calcium-transporting ATPase, cytoplasmic domain N"/>
    <property type="match status" value="1"/>
</dbReference>
<dbReference type="PANTHER" id="PTHR43520">
    <property type="entry name" value="ATP7, ISOFORM B"/>
    <property type="match status" value="1"/>
</dbReference>
<evidence type="ECO:0000256" key="6">
    <source>
        <dbReference type="ARBA" id="ARBA00022692"/>
    </source>
</evidence>
<dbReference type="Gene3D" id="2.70.150.10">
    <property type="entry name" value="Calcium-transporting ATPase, cytoplasmic transduction domain A"/>
    <property type="match status" value="1"/>
</dbReference>
<dbReference type="InterPro" id="IPR008250">
    <property type="entry name" value="ATPase_P-typ_transduc_dom_A_sf"/>
</dbReference>
<dbReference type="PRINTS" id="PR00120">
    <property type="entry name" value="HATPASE"/>
</dbReference>
<keyword evidence="14" id="KW-0406">Ion transport</keyword>
<keyword evidence="12 17" id="KW-1133">Transmembrane helix</keyword>
<dbReference type="Pfam" id="PF00122">
    <property type="entry name" value="E1-E2_ATPase"/>
    <property type="match status" value="1"/>
</dbReference>
<organism evidence="20 21">
    <name type="scientific">Caldibacillus thermoamylovorans</name>
    <dbReference type="NCBI Taxonomy" id="35841"/>
    <lineage>
        <taxon>Bacteria</taxon>
        <taxon>Bacillati</taxon>
        <taxon>Bacillota</taxon>
        <taxon>Bacilli</taxon>
        <taxon>Bacillales</taxon>
        <taxon>Bacillaceae</taxon>
        <taxon>Caldibacillus</taxon>
    </lineage>
</organism>
<dbReference type="GO" id="GO:0005507">
    <property type="term" value="F:copper ion binding"/>
    <property type="evidence" value="ECO:0007669"/>
    <property type="project" value="TreeGrafter"/>
</dbReference>
<keyword evidence="6 17" id="KW-0812">Transmembrane</keyword>
<evidence type="ECO:0000256" key="1">
    <source>
        <dbReference type="ARBA" id="ARBA00004651"/>
    </source>
</evidence>
<feature type="domain" description="P-type ATPase A" evidence="19">
    <location>
        <begin position="272"/>
        <end position="372"/>
    </location>
</feature>
<dbReference type="InterPro" id="IPR044492">
    <property type="entry name" value="P_typ_ATPase_HD_dom"/>
</dbReference>
<dbReference type="GO" id="GO:0140581">
    <property type="term" value="F:P-type monovalent copper transporter activity"/>
    <property type="evidence" value="ECO:0007669"/>
    <property type="project" value="UniProtKB-EC"/>
</dbReference>
<evidence type="ECO:0000256" key="10">
    <source>
        <dbReference type="ARBA" id="ARBA00022840"/>
    </source>
</evidence>
<evidence type="ECO:0000256" key="4">
    <source>
        <dbReference type="ARBA" id="ARBA00022448"/>
    </source>
</evidence>
<dbReference type="Pfam" id="PF00702">
    <property type="entry name" value="Hydrolase"/>
    <property type="match status" value="1"/>
</dbReference>
<evidence type="ECO:0000256" key="13">
    <source>
        <dbReference type="ARBA" id="ARBA00023008"/>
    </source>
</evidence>
<feature type="transmembrane region" description="Helical" evidence="17">
    <location>
        <begin position="421"/>
        <end position="441"/>
    </location>
</feature>
<accession>A0A0D0G3V9</accession>
<proteinExistence type="inferred from homology"/>
<comment type="similarity">
    <text evidence="2 17">Belongs to the cation transport ATPase (P-type) (TC 3.A.3) family. Type IB subfamily.</text>
</comment>
<evidence type="ECO:0000256" key="16">
    <source>
        <dbReference type="ARBA" id="ARBA00049289"/>
    </source>
</evidence>
<evidence type="ECO:0000256" key="14">
    <source>
        <dbReference type="ARBA" id="ARBA00023065"/>
    </source>
</evidence>
<dbReference type="GO" id="GO:0005524">
    <property type="term" value="F:ATP binding"/>
    <property type="evidence" value="ECO:0007669"/>
    <property type="project" value="UniProtKB-UniRule"/>
</dbReference>
<feature type="transmembrane region" description="Helical" evidence="17">
    <location>
        <begin position="237"/>
        <end position="254"/>
    </location>
</feature>
<dbReference type="GO" id="GO:0043682">
    <property type="term" value="F:P-type divalent copper transporter activity"/>
    <property type="evidence" value="ECO:0007669"/>
    <property type="project" value="TreeGrafter"/>
</dbReference>
<dbReference type="SUPFAM" id="SSF81653">
    <property type="entry name" value="Calcium ATPase, transduction domain A"/>
    <property type="match status" value="1"/>
</dbReference>
<dbReference type="PRINTS" id="PR00119">
    <property type="entry name" value="CATATPASE"/>
</dbReference>
<feature type="transmembrane region" description="Helical" evidence="17">
    <location>
        <begin position="173"/>
        <end position="190"/>
    </location>
</feature>
<feature type="transmembrane region" description="Helical" evidence="17">
    <location>
        <begin position="389"/>
        <end position="409"/>
    </location>
</feature>
<dbReference type="EC" id="7.2.2.8" evidence="3"/>
<comment type="catalytic activity">
    <reaction evidence="16">
        <text>Cu(+)(in) + ATP + H2O = Cu(+)(out) + ADP + phosphate + H(+)</text>
        <dbReference type="Rhea" id="RHEA:25792"/>
        <dbReference type="ChEBI" id="CHEBI:15377"/>
        <dbReference type="ChEBI" id="CHEBI:15378"/>
        <dbReference type="ChEBI" id="CHEBI:30616"/>
        <dbReference type="ChEBI" id="CHEBI:43474"/>
        <dbReference type="ChEBI" id="CHEBI:49552"/>
        <dbReference type="ChEBI" id="CHEBI:456216"/>
        <dbReference type="EC" id="7.2.2.8"/>
    </reaction>
</comment>
<evidence type="ECO:0000313" key="21">
    <source>
        <dbReference type="Proteomes" id="UP000032076"/>
    </source>
</evidence>
<dbReference type="SUPFAM" id="SSF56784">
    <property type="entry name" value="HAD-like"/>
    <property type="match status" value="1"/>
</dbReference>
<dbReference type="EMBL" id="JXLU01000031">
    <property type="protein sequence ID" value="KIO73528.1"/>
    <property type="molecule type" value="Genomic_DNA"/>
</dbReference>
<keyword evidence="8 17" id="KW-0547">Nucleotide-binding</keyword>
<keyword evidence="10 17" id="KW-0067">ATP-binding</keyword>
<keyword evidence="5" id="KW-0597">Phosphoprotein</keyword>
<dbReference type="NCBIfam" id="TIGR01525">
    <property type="entry name" value="ATPase-IB_hvy"/>
    <property type="match status" value="1"/>
</dbReference>
<dbReference type="SFLD" id="SFLDF00027">
    <property type="entry name" value="p-type_atpase"/>
    <property type="match status" value="1"/>
</dbReference>
<dbReference type="GO" id="GO:0005886">
    <property type="term" value="C:plasma membrane"/>
    <property type="evidence" value="ECO:0007669"/>
    <property type="project" value="UniProtKB-SubCell"/>
</dbReference>
<evidence type="ECO:0000256" key="5">
    <source>
        <dbReference type="ARBA" id="ARBA00022553"/>
    </source>
</evidence>
<dbReference type="FunFam" id="2.70.150.10:FF:000002">
    <property type="entry name" value="Copper-transporting ATPase 1, putative"/>
    <property type="match status" value="1"/>
</dbReference>
<dbReference type="InterPro" id="IPR018303">
    <property type="entry name" value="ATPase_P-typ_P_site"/>
</dbReference>
<keyword evidence="17" id="KW-1003">Cell membrane</keyword>
<keyword evidence="7 17" id="KW-0479">Metal-binding</keyword>
<dbReference type="InterPro" id="IPR001757">
    <property type="entry name" value="P_typ_ATPase"/>
</dbReference>
<feature type="compositionally biased region" description="Basic and acidic residues" evidence="18">
    <location>
        <begin position="1"/>
        <end position="28"/>
    </location>
</feature>
<feature type="compositionally biased region" description="Basic and acidic residues" evidence="18">
    <location>
        <begin position="59"/>
        <end position="84"/>
    </location>
</feature>
<feature type="compositionally biased region" description="Basic and acidic residues" evidence="18">
    <location>
        <begin position="36"/>
        <end position="51"/>
    </location>
</feature>
<protein>
    <recommendedName>
        <fullName evidence="3">P-type Cu(+) transporter</fullName>
        <ecNumber evidence="3">7.2.2.8</ecNumber>
    </recommendedName>
</protein>
<feature type="compositionally biased region" description="Basic residues" evidence="18">
    <location>
        <begin position="85"/>
        <end position="94"/>
    </location>
</feature>
<evidence type="ECO:0000313" key="20">
    <source>
        <dbReference type="EMBL" id="KIO73528.1"/>
    </source>
</evidence>
<dbReference type="NCBIfam" id="TIGR01494">
    <property type="entry name" value="ATPase_P-type"/>
    <property type="match status" value="1"/>
</dbReference>
<dbReference type="PANTHER" id="PTHR43520:SF8">
    <property type="entry name" value="P-TYPE CU(+) TRANSPORTER"/>
    <property type="match status" value="1"/>
</dbReference>
<evidence type="ECO:0000256" key="7">
    <source>
        <dbReference type="ARBA" id="ARBA00022723"/>
    </source>
</evidence>
<dbReference type="PROSITE" id="PS00154">
    <property type="entry name" value="ATPASE_E1_E2"/>
    <property type="match status" value="1"/>
</dbReference>
<comment type="subcellular location">
    <subcellularLocation>
        <location evidence="1">Cell membrane</location>
        <topology evidence="1">Multi-pass membrane protein</topology>
    </subcellularLocation>
</comment>
<keyword evidence="20" id="KW-0378">Hydrolase</keyword>
<dbReference type="GO" id="GO:0016887">
    <property type="term" value="F:ATP hydrolysis activity"/>
    <property type="evidence" value="ECO:0007669"/>
    <property type="project" value="InterPro"/>
</dbReference>
<dbReference type="InterPro" id="IPR023299">
    <property type="entry name" value="ATPase_P-typ_cyto_dom_N"/>
</dbReference>
<evidence type="ECO:0000259" key="19">
    <source>
        <dbReference type="Pfam" id="PF00122"/>
    </source>
</evidence>
<dbReference type="Gene3D" id="3.40.50.1000">
    <property type="entry name" value="HAD superfamily/HAD-like"/>
    <property type="match status" value="1"/>
</dbReference>
<reference evidence="20 21" key="1">
    <citation type="submission" date="2015-01" db="EMBL/GenBank/DDBJ databases">
        <title>Draft Genome Sequences of Four Bacillus thermoamylovorans Strains, Isolated From Food Products.</title>
        <authorList>
            <person name="Krawcyk A.O."/>
            <person name="Berendsen E.M."/>
            <person name="Eijlander R.T."/>
            <person name="de Jong A."/>
            <person name="Wells-Bennik M."/>
            <person name="Kuipers O.P."/>
        </authorList>
    </citation>
    <scope>NUCLEOTIDE SEQUENCE [LARGE SCALE GENOMIC DNA]</scope>
    <source>
        <strain evidence="20 21">B4167</strain>
    </source>
</reference>
<evidence type="ECO:0000256" key="2">
    <source>
        <dbReference type="ARBA" id="ARBA00006024"/>
    </source>
</evidence>
<dbReference type="InterPro" id="IPR036412">
    <property type="entry name" value="HAD-like_sf"/>
</dbReference>
<dbReference type="SFLD" id="SFLDS00003">
    <property type="entry name" value="Haloacid_Dehalogenase"/>
    <property type="match status" value="1"/>
</dbReference>